<dbReference type="KEGG" id="abas:ACPOL_6338"/>
<evidence type="ECO:0000313" key="1">
    <source>
        <dbReference type="EMBL" id="AXC15572.1"/>
    </source>
</evidence>
<reference evidence="1 2" key="1">
    <citation type="journal article" date="2018" name="Front. Microbiol.">
        <title>Hydrolytic Capabilities as a Key to Environmental Success: Chitinolytic and Cellulolytic Acidobacteria From Acidic Sub-arctic Soils and Boreal Peatlands.</title>
        <authorList>
            <person name="Belova S.E."/>
            <person name="Ravin N.V."/>
            <person name="Pankratov T.A."/>
            <person name="Rakitin A.L."/>
            <person name="Ivanova A.A."/>
            <person name="Beletsky A.V."/>
            <person name="Mardanov A.V."/>
            <person name="Sinninghe Damste J.S."/>
            <person name="Dedysh S.N."/>
        </authorList>
    </citation>
    <scope>NUCLEOTIDE SEQUENCE [LARGE SCALE GENOMIC DNA]</scope>
    <source>
        <strain evidence="1 2">SBC82</strain>
    </source>
</reference>
<dbReference type="Proteomes" id="UP000253606">
    <property type="component" value="Chromosome"/>
</dbReference>
<sequence length="79" mass="8763">MVRKTAAKDVHVVMFVEVKESFRRNGVKAQASFAYHGCRKPILVDPVLDLRFPNVQGGSEVLHGEKIAPDIPNPELVPL</sequence>
<evidence type="ECO:0000313" key="2">
    <source>
        <dbReference type="Proteomes" id="UP000253606"/>
    </source>
</evidence>
<organism evidence="1 2">
    <name type="scientific">Acidisarcina polymorpha</name>
    <dbReference type="NCBI Taxonomy" id="2211140"/>
    <lineage>
        <taxon>Bacteria</taxon>
        <taxon>Pseudomonadati</taxon>
        <taxon>Acidobacteriota</taxon>
        <taxon>Terriglobia</taxon>
        <taxon>Terriglobales</taxon>
        <taxon>Acidobacteriaceae</taxon>
        <taxon>Acidisarcina</taxon>
    </lineage>
</organism>
<dbReference type="EMBL" id="CP030840">
    <property type="protein sequence ID" value="AXC15572.1"/>
    <property type="molecule type" value="Genomic_DNA"/>
</dbReference>
<accession>A0A2Z5G8H5</accession>
<gene>
    <name evidence="1" type="ORF">ACPOL_6338</name>
</gene>
<dbReference type="AlphaFoldDB" id="A0A2Z5G8H5"/>
<keyword evidence="2" id="KW-1185">Reference proteome</keyword>
<proteinExistence type="predicted"/>
<name>A0A2Z5G8H5_9BACT</name>
<protein>
    <submittedName>
        <fullName evidence="1">Uncharacterized protein</fullName>
    </submittedName>
</protein>